<dbReference type="EMBL" id="JAVRRG010000001">
    <property type="protein sequence ID" value="KAK5102561.1"/>
    <property type="molecule type" value="Genomic_DNA"/>
</dbReference>
<feature type="compositionally biased region" description="Polar residues" evidence="1">
    <location>
        <begin position="1"/>
        <end position="16"/>
    </location>
</feature>
<sequence>MSEQSTPAATTSQQETQSERHATPIPPETGPGAIASHDSATAPPVPPTQRLDGGKLPVIDITNSPLRASTITPVRLAPSGQRPLPLFQQPTRYAQPLAPAPPPPLPTSHAPGPQAPQAPQAPQGPQGPQGPQAPPNPQYGQPVAWPQLMDRCPRCNFVAGQPWYAPPSQPQQNPRGQQAPPGYPPPTLPLQNRAEQTHHGYAVNSGPPPPRYPNAHLYVPNPAHNPPPPSGQPAKPPEISPWNPPSPKVPPSFIGYGVAANTVPNLEAVVEADGSVTYRARRESKRTRNRRLTRDERRDILLMRRLGYSYEVIAKFLGATVAAVAYTIRLRTADTKHHNAGRRANQLPPEIMDKLVTYVERYLAKERAAGVDKKTGRKKMTPLTYAMIRDAVFKDENGNIPPELKLTDDALKAVLNKKGLWLRRPYSKAKREEARARGKKQWLDKCAREAAEKARAEAAARGQIITEDQLAAARDHGAREGEESHGYVEAEADAVAEAEAEDDEMHEYSGTESIPDEDGDEDEDVDHGEDMETQLRRAIQTHPVQSR</sequence>
<dbReference type="Proteomes" id="UP001345013">
    <property type="component" value="Unassembled WGS sequence"/>
</dbReference>
<evidence type="ECO:0000256" key="1">
    <source>
        <dbReference type="SAM" id="MobiDB-lite"/>
    </source>
</evidence>
<name>A0ABR0KPR6_9EURO</name>
<feature type="compositionally biased region" description="Pro residues" evidence="1">
    <location>
        <begin position="223"/>
        <end position="246"/>
    </location>
</feature>
<keyword evidence="3" id="KW-1185">Reference proteome</keyword>
<evidence type="ECO:0000313" key="2">
    <source>
        <dbReference type="EMBL" id="KAK5102561.1"/>
    </source>
</evidence>
<feature type="compositionally biased region" description="Polar residues" evidence="1">
    <location>
        <begin position="61"/>
        <end position="72"/>
    </location>
</feature>
<feature type="region of interest" description="Disordered" evidence="1">
    <location>
        <begin position="471"/>
        <end position="547"/>
    </location>
</feature>
<accession>A0ABR0KPR6</accession>
<comment type="caution">
    <text evidence="2">The sequence shown here is derived from an EMBL/GenBank/DDBJ whole genome shotgun (WGS) entry which is preliminary data.</text>
</comment>
<organism evidence="2 3">
    <name type="scientific">Lithohypha guttulata</name>
    <dbReference type="NCBI Taxonomy" id="1690604"/>
    <lineage>
        <taxon>Eukaryota</taxon>
        <taxon>Fungi</taxon>
        <taxon>Dikarya</taxon>
        <taxon>Ascomycota</taxon>
        <taxon>Pezizomycotina</taxon>
        <taxon>Eurotiomycetes</taxon>
        <taxon>Chaetothyriomycetidae</taxon>
        <taxon>Chaetothyriales</taxon>
        <taxon>Trichomeriaceae</taxon>
        <taxon>Lithohypha</taxon>
    </lineage>
</organism>
<feature type="region of interest" description="Disordered" evidence="1">
    <location>
        <begin position="157"/>
        <end position="246"/>
    </location>
</feature>
<feature type="compositionally biased region" description="Acidic residues" evidence="1">
    <location>
        <begin position="514"/>
        <end position="527"/>
    </location>
</feature>
<feature type="compositionally biased region" description="Basic and acidic residues" evidence="1">
    <location>
        <begin position="473"/>
        <end position="488"/>
    </location>
</feature>
<feature type="compositionally biased region" description="Low complexity" evidence="1">
    <location>
        <begin position="110"/>
        <end position="130"/>
    </location>
</feature>
<evidence type="ECO:0000313" key="3">
    <source>
        <dbReference type="Proteomes" id="UP001345013"/>
    </source>
</evidence>
<proteinExistence type="predicted"/>
<feature type="compositionally biased region" description="Acidic residues" evidence="1">
    <location>
        <begin position="490"/>
        <end position="505"/>
    </location>
</feature>
<protein>
    <submittedName>
        <fullName evidence="2">Uncharacterized protein</fullName>
    </submittedName>
</protein>
<reference evidence="2 3" key="1">
    <citation type="submission" date="2023-08" db="EMBL/GenBank/DDBJ databases">
        <title>Black Yeasts Isolated from many extreme environments.</title>
        <authorList>
            <person name="Coleine C."/>
            <person name="Stajich J.E."/>
            <person name="Selbmann L."/>
        </authorList>
    </citation>
    <scope>NUCLEOTIDE SEQUENCE [LARGE SCALE GENOMIC DNA]</scope>
    <source>
        <strain evidence="2 3">CCFEE 5885</strain>
    </source>
</reference>
<feature type="region of interest" description="Disordered" evidence="1">
    <location>
        <begin position="1"/>
        <end position="145"/>
    </location>
</feature>
<gene>
    <name evidence="2" type="ORF">LTR24_000120</name>
</gene>